<dbReference type="Proteomes" id="UP001516400">
    <property type="component" value="Unassembled WGS sequence"/>
</dbReference>
<feature type="compositionally biased region" description="Polar residues" evidence="1">
    <location>
        <begin position="348"/>
        <end position="364"/>
    </location>
</feature>
<sequence>MPFGRDVIIEFQLMKNHSINIAIRSGVPSTPGLDLSFQKSRAIIGRSAARRPPSRIKNREDTSPIRQQNLYNNSQHTASTNLQRVTRLCHQIHENAIKQAFGKYTNGSSISDRLNLTKHKDIGENGTNEETKETKHSNLSRTKSSSSEDFLINYQKDKSTKSIEDLEDLEQLQTWRRTSKIRRSLQYPKQDRPTPNKPVDLPETSVNVRKITEDFEKGRRLSTALRGNSIDLQALDQILQSISSSSSDKTSVTDEEVSKTKLESSKSKRNSFVTVESIQEIKGRLRRTSSPENNIIEHEIDDGIVTEENISRSEEEMIESSRTNASHSKVRSYVYGMESVLNKKPVTGTGSLESRSKLSNGTANRSEDWYNRRKSYGFEPVQNQNESMSSKKKIVESSTDSGICRSSEVIVVPSVIKNHTTDCEEYNTDNNSVTSRLKGVDINRDSCFGNVKKISSLFDNPTNKANSLNSWNRKINKENEWSLNSGITIKIPIVSSNHWNEEPEREIKRHSIAVDETKYVSQNRNNNEARRTSLVINEKFLNAPITFENSDNDFSAFNKKSKKVEFCKTEVHFAAESGKVNIVETDEKPPPTQNFRRRRRNSNSLNYQSDFNKNGLPVLHFGENYVEKTLFGNGNQLVDDVSSAEEVEGIGNMRTSISHGVVTVNSDFNSIGIFDDDKRESENESIRGILKNKMVKPKPYHLGENQMLFNIFDDENQNWSSRKLPEKDPPLWKSTVTVTNTLFDNNKRSEDSASLLKSLDHNNQPDLIKDQLKKLTDYQGDFKRTEPVDRARPFLSVAERIRNMEESQKFDNHKGYSTRVNIGDGQAIVVENSAFNKPDVYLEPTRKDTRGEFSSI</sequence>
<evidence type="ECO:0000256" key="1">
    <source>
        <dbReference type="SAM" id="MobiDB-lite"/>
    </source>
</evidence>
<dbReference type="EMBL" id="JABFTP020000021">
    <property type="protein sequence ID" value="KAL3268799.1"/>
    <property type="molecule type" value="Genomic_DNA"/>
</dbReference>
<feature type="region of interest" description="Disordered" evidence="1">
    <location>
        <begin position="243"/>
        <end position="269"/>
    </location>
</feature>
<evidence type="ECO:0000313" key="3">
    <source>
        <dbReference type="Proteomes" id="UP001516400"/>
    </source>
</evidence>
<proteinExistence type="predicted"/>
<feature type="region of interest" description="Disordered" evidence="1">
    <location>
        <begin position="183"/>
        <end position="202"/>
    </location>
</feature>
<comment type="caution">
    <text evidence="2">The sequence shown here is derived from an EMBL/GenBank/DDBJ whole genome shotgun (WGS) entry which is preliminary data.</text>
</comment>
<keyword evidence="3" id="KW-1185">Reference proteome</keyword>
<name>A0ABD2MR03_9CUCU</name>
<feature type="region of interest" description="Disordered" evidence="1">
    <location>
        <begin position="108"/>
        <end position="146"/>
    </location>
</feature>
<protein>
    <submittedName>
        <fullName evidence="2">Uncharacterized protein</fullName>
    </submittedName>
</protein>
<dbReference type="AlphaFoldDB" id="A0ABD2MR03"/>
<accession>A0ABD2MR03</accession>
<feature type="compositionally biased region" description="Basic and acidic residues" evidence="1">
    <location>
        <begin position="256"/>
        <end position="266"/>
    </location>
</feature>
<organism evidence="2 3">
    <name type="scientific">Cryptolaemus montrouzieri</name>
    <dbReference type="NCBI Taxonomy" id="559131"/>
    <lineage>
        <taxon>Eukaryota</taxon>
        <taxon>Metazoa</taxon>
        <taxon>Ecdysozoa</taxon>
        <taxon>Arthropoda</taxon>
        <taxon>Hexapoda</taxon>
        <taxon>Insecta</taxon>
        <taxon>Pterygota</taxon>
        <taxon>Neoptera</taxon>
        <taxon>Endopterygota</taxon>
        <taxon>Coleoptera</taxon>
        <taxon>Polyphaga</taxon>
        <taxon>Cucujiformia</taxon>
        <taxon>Coccinelloidea</taxon>
        <taxon>Coccinellidae</taxon>
        <taxon>Scymninae</taxon>
        <taxon>Scymnini</taxon>
        <taxon>Cryptolaemus</taxon>
    </lineage>
</organism>
<feature type="region of interest" description="Disordered" evidence="1">
    <location>
        <begin position="346"/>
        <end position="365"/>
    </location>
</feature>
<feature type="compositionally biased region" description="Polar residues" evidence="1">
    <location>
        <begin position="137"/>
        <end position="146"/>
    </location>
</feature>
<gene>
    <name evidence="2" type="ORF">HHI36_007895</name>
</gene>
<feature type="compositionally biased region" description="Basic and acidic residues" evidence="1">
    <location>
        <begin position="118"/>
        <end position="136"/>
    </location>
</feature>
<feature type="region of interest" description="Disordered" evidence="1">
    <location>
        <begin position="585"/>
        <end position="609"/>
    </location>
</feature>
<evidence type="ECO:0000313" key="2">
    <source>
        <dbReference type="EMBL" id="KAL3268799.1"/>
    </source>
</evidence>
<reference evidence="2 3" key="1">
    <citation type="journal article" date="2021" name="BMC Biol.">
        <title>Horizontally acquired antibacterial genes associated with adaptive radiation of ladybird beetles.</title>
        <authorList>
            <person name="Li H.S."/>
            <person name="Tang X.F."/>
            <person name="Huang Y.H."/>
            <person name="Xu Z.Y."/>
            <person name="Chen M.L."/>
            <person name="Du X.Y."/>
            <person name="Qiu B.Y."/>
            <person name="Chen P.T."/>
            <person name="Zhang W."/>
            <person name="Slipinski A."/>
            <person name="Escalona H.E."/>
            <person name="Waterhouse R.M."/>
            <person name="Zwick A."/>
            <person name="Pang H."/>
        </authorList>
    </citation>
    <scope>NUCLEOTIDE SEQUENCE [LARGE SCALE GENOMIC DNA]</scope>
    <source>
        <strain evidence="2">SYSU2018</strain>
    </source>
</reference>